<keyword evidence="3" id="KW-1185">Reference proteome</keyword>
<reference evidence="3" key="1">
    <citation type="journal article" date="2019" name="Int. J. Syst. Evol. Microbiol.">
        <title>The Global Catalogue of Microorganisms (GCM) 10K type strain sequencing project: providing services to taxonomists for standard genome sequencing and annotation.</title>
        <authorList>
            <consortium name="The Broad Institute Genomics Platform"/>
            <consortium name="The Broad Institute Genome Sequencing Center for Infectious Disease"/>
            <person name="Wu L."/>
            <person name="Ma J."/>
        </authorList>
    </citation>
    <scope>NUCLEOTIDE SEQUENCE [LARGE SCALE GENOMIC DNA]</scope>
    <source>
        <strain evidence="3">CECT 8482</strain>
    </source>
</reference>
<dbReference type="InterPro" id="IPR036761">
    <property type="entry name" value="TTHA0802/YceI-like_sf"/>
</dbReference>
<evidence type="ECO:0000259" key="1">
    <source>
        <dbReference type="Pfam" id="PF04264"/>
    </source>
</evidence>
<proteinExistence type="predicted"/>
<evidence type="ECO:0000313" key="3">
    <source>
        <dbReference type="Proteomes" id="UP001243846"/>
    </source>
</evidence>
<dbReference type="SUPFAM" id="SSF101874">
    <property type="entry name" value="YceI-like"/>
    <property type="match status" value="1"/>
</dbReference>
<dbReference type="EMBL" id="JAUFRC010000001">
    <property type="protein sequence ID" value="MDN3711013.1"/>
    <property type="molecule type" value="Genomic_DNA"/>
</dbReference>
<gene>
    <name evidence="2" type="ORF">QWZ10_02830</name>
</gene>
<dbReference type="Gene3D" id="2.40.128.110">
    <property type="entry name" value="Lipid/polyisoprenoid-binding, YceI-like"/>
    <property type="match status" value="1"/>
</dbReference>
<dbReference type="InterPro" id="IPR007372">
    <property type="entry name" value="Lipid/polyisoprenoid-bd_YceI"/>
</dbReference>
<feature type="domain" description="Lipid/polyisoprenoid-binding YceI-like" evidence="1">
    <location>
        <begin position="7"/>
        <end position="47"/>
    </location>
</feature>
<comment type="caution">
    <text evidence="2">The sequence shown here is derived from an EMBL/GenBank/DDBJ whole genome shotgun (WGS) entry which is preliminary data.</text>
</comment>
<accession>A0ABT8D2J4</accession>
<evidence type="ECO:0000313" key="2">
    <source>
        <dbReference type="EMBL" id="MDN3711013.1"/>
    </source>
</evidence>
<sequence>MGFDPEAGTGHVRVTIDIASLTLGAVSDNAKGPDFLNSAQFPEAVFEGDIAPAPPAARPISRRAI</sequence>
<name>A0ABT8D2J4_9RHOB</name>
<protein>
    <submittedName>
        <fullName evidence="2">YceI family protein</fullName>
    </submittedName>
</protein>
<dbReference type="Proteomes" id="UP001243846">
    <property type="component" value="Unassembled WGS sequence"/>
</dbReference>
<dbReference type="Pfam" id="PF04264">
    <property type="entry name" value="YceI"/>
    <property type="match status" value="1"/>
</dbReference>
<organism evidence="2 3">
    <name type="scientific">Paracoccus cavernae</name>
    <dbReference type="NCBI Taxonomy" id="1571207"/>
    <lineage>
        <taxon>Bacteria</taxon>
        <taxon>Pseudomonadati</taxon>
        <taxon>Pseudomonadota</taxon>
        <taxon>Alphaproteobacteria</taxon>
        <taxon>Rhodobacterales</taxon>
        <taxon>Paracoccaceae</taxon>
        <taxon>Paracoccus</taxon>
    </lineage>
</organism>